<keyword evidence="9" id="KW-1185">Reference proteome</keyword>
<dbReference type="InterPro" id="IPR002126">
    <property type="entry name" value="Cadherin-like_dom"/>
</dbReference>
<feature type="compositionally biased region" description="Polar residues" evidence="6">
    <location>
        <begin position="7008"/>
        <end position="7025"/>
    </location>
</feature>
<comment type="subcellular location">
    <subcellularLocation>
        <location evidence="1">Membrane</location>
    </subcellularLocation>
</comment>
<dbReference type="InterPro" id="IPR013425">
    <property type="entry name" value="Autotrns_rpt"/>
</dbReference>
<feature type="domain" description="Cadherin" evidence="7">
    <location>
        <begin position="1039"/>
        <end position="1142"/>
    </location>
</feature>
<dbReference type="SMART" id="SM00112">
    <property type="entry name" value="CA"/>
    <property type="match status" value="4"/>
</dbReference>
<dbReference type="PROSITE" id="PS50268">
    <property type="entry name" value="CADHERIN_2"/>
    <property type="match status" value="4"/>
</dbReference>
<evidence type="ECO:0000256" key="1">
    <source>
        <dbReference type="ARBA" id="ARBA00004370"/>
    </source>
</evidence>
<feature type="region of interest" description="Disordered" evidence="6">
    <location>
        <begin position="7001"/>
        <end position="7025"/>
    </location>
</feature>
<dbReference type="SUPFAM" id="SSF51126">
    <property type="entry name" value="Pectin lyase-like"/>
    <property type="match status" value="2"/>
</dbReference>
<keyword evidence="4" id="KW-0106">Calcium</keyword>
<keyword evidence="5" id="KW-0472">Membrane</keyword>
<dbReference type="PANTHER" id="PTHR24027">
    <property type="entry name" value="CADHERIN-23"/>
    <property type="match status" value="1"/>
</dbReference>
<evidence type="ECO:0000256" key="2">
    <source>
        <dbReference type="ARBA" id="ARBA00022729"/>
    </source>
</evidence>
<evidence type="ECO:0000313" key="9">
    <source>
        <dbReference type="Proteomes" id="UP000427281"/>
    </source>
</evidence>
<dbReference type="GO" id="GO:0016477">
    <property type="term" value="P:cell migration"/>
    <property type="evidence" value="ECO:0007669"/>
    <property type="project" value="TreeGrafter"/>
</dbReference>
<dbReference type="GO" id="GO:0045296">
    <property type="term" value="F:cadherin binding"/>
    <property type="evidence" value="ECO:0007669"/>
    <property type="project" value="TreeGrafter"/>
</dbReference>
<evidence type="ECO:0000256" key="6">
    <source>
        <dbReference type="SAM" id="MobiDB-lite"/>
    </source>
</evidence>
<keyword evidence="2" id="KW-0732">Signal</keyword>
<dbReference type="PANTHER" id="PTHR24027:SF438">
    <property type="entry name" value="CADHERIN 23"/>
    <property type="match status" value="1"/>
</dbReference>
<dbReference type="SUPFAM" id="SSF51120">
    <property type="entry name" value="beta-Roll"/>
    <property type="match status" value="1"/>
</dbReference>
<dbReference type="Proteomes" id="UP000427281">
    <property type="component" value="Chromosome"/>
</dbReference>
<dbReference type="InterPro" id="IPR015919">
    <property type="entry name" value="Cadherin-like_sf"/>
</dbReference>
<feature type="domain" description="Cadherin" evidence="7">
    <location>
        <begin position="835"/>
        <end position="938"/>
    </location>
</feature>
<reference evidence="8 9" key="1">
    <citation type="submission" date="2019-09" db="EMBL/GenBank/DDBJ databases">
        <title>Gimesia benthica sp. nov., a novel bacterium isolated from deep-sea water of the Northwest Indian Ocean.</title>
        <authorList>
            <person name="Dai X."/>
        </authorList>
    </citation>
    <scope>NUCLEOTIDE SEQUENCE [LARGE SCALE GENOMIC DNA]</scope>
    <source>
        <strain evidence="8 9">E7</strain>
    </source>
</reference>
<evidence type="ECO:0000256" key="4">
    <source>
        <dbReference type="ARBA" id="ARBA00022837"/>
    </source>
</evidence>
<gene>
    <name evidence="8" type="ORF">F1728_30385</name>
</gene>
<dbReference type="Gene3D" id="2.60.40.60">
    <property type="entry name" value="Cadherins"/>
    <property type="match status" value="4"/>
</dbReference>
<evidence type="ECO:0000256" key="5">
    <source>
        <dbReference type="ARBA" id="ARBA00023136"/>
    </source>
</evidence>
<dbReference type="CDD" id="cd11304">
    <property type="entry name" value="Cadherin_repeat"/>
    <property type="match status" value="4"/>
</dbReference>
<name>A0A6I6AK40_9PLAN</name>
<dbReference type="PRINTS" id="PR00205">
    <property type="entry name" value="CADHERIN"/>
</dbReference>
<dbReference type="Pfam" id="PF13385">
    <property type="entry name" value="Laminin_G_3"/>
    <property type="match status" value="2"/>
</dbReference>
<dbReference type="RefSeq" id="WP_155367169.1">
    <property type="nucleotide sequence ID" value="NZ_CP043930.1"/>
</dbReference>
<dbReference type="GO" id="GO:0008013">
    <property type="term" value="F:beta-catenin binding"/>
    <property type="evidence" value="ECO:0007669"/>
    <property type="project" value="TreeGrafter"/>
</dbReference>
<dbReference type="InterPro" id="IPR006626">
    <property type="entry name" value="PbH1"/>
</dbReference>
<dbReference type="KEGG" id="gim:F1728_30385"/>
<sequence length="7161" mass="729064">MRFLEWLNRCLGKTPPAPNLEFNSLRADSHAGLELVRLEERIVLNVDAGLSGAASDVLQINLDAANDEATVSVVDGGATIQVDDGLGLPDSIMQFDATQINSILVTGVDTSQSIQFLGQNDLIIPDSLDLTGFTGDVKIGIEIQVGTAGAPDFSTQSTVTYQGQYDRVGDQLNVLLQNQIGADDSFAVQINGNDVELLDRNNANALLFSTSLSGLNSIQIQGADGETDLLALNYGDAQLTQLSISFDGGLGGNDALEFFGGTFDTVTHNLTGPGAGAVDFSGNAITEISYTGLEPVFGGSNTANNIVINLPTATTDAILENAALPGEMQIRSLSSSFELTTFASPADSLQITTAGGASIVELNSYDASFAPTDLILSGQAGDTYQLAGSDLLDDSVALTLSGGATLDLGSFDETVAQFTLEDGTVIATGGVLMSQSDLDLRSGSVKAQLNGNNLIKNGSGTVILDALNGYTGSTTVNDGTLQLAQSAAIPNTSSIDLTSATSVLDLNGFSVSLTSLTGTGSVLLGGPAGSLTLNQAISTSATFAGDISGDGSLTIAGAGEVILSGSSSFTGATNVQDGVLKVEGTLATSEVIVATGATLGGSGSISAPVTINADAALAPGSSPGVLSTGDLTLDADADLNIEINGTNAGSEYDQIQVTGEVDLTGATLNISSSFTAAAGDQFLLIDNDDVDAVTGNFAGLAEGTLFNFNGNQVYITYQGGDGNDVVLTVNSPPSAGDQSFSVDENTANTTSVGTIVAADPNVPPGSLTFSLTGGSGLTAFNVSADGEITVADVNQLDYETTTSFGLEILVTDDTGATDTATITINLNPVNDNTPIVNNQLLSVDENTVNGTNVGAAIPASDDDLPNDSLTFSKTGGTGATAFDISSSGQVTVADQSLLDYETTTSFDLDILVTDGAGATDTATITINLNPVNDNAPVVLNQIRSIDENSTNGTSVGAVIVASDDDLPNDTLTFTEVGGSGAAAFDISPSGQIVVADQSLLDYETTTSFTLDILVSDGANATDTATVTINLNPLNDNVPVIANQTREVDENAANGTLVGAVIVASDADQPGDTLTFTEAGGTGSAAFDITSTGQIIVADQSLLNFETNSSYTLDVIVDDNAGSTATATVTINLNDLVESMVVTAGDWSSNDITIIRDGSQLRILETGTSNEIVPSHEFDKVSSIIITGNGSDNTVRLDMSVDTILPPSGISINGAGGSNTLVSADQTTDWLINGLNSGSLLSGAVSFSNVENLTGNAGADTFTFQDGGQLTGTLSGGDGTDHIDFSAVTSAVTVDLQTSSASGVNLFNTIENLSGDDTQDTISGLSAGTTYLINGVNQGSVSGIDFDGFNHLAGSTGSDTFQFSGSGQITGSIDGLGGGDILDYSASTFSLDLALSAAGSTDGFTGVEASTVADFDNIDTIQGSSNTDALAGINASAVWSLDGTNKYTASNTLNFSDFENLTGGTDVDEFNISGSQSLNLSGNSGNDVFAFADGATLTGTIDGQAGADQIDFSALTSSIDVILTANGTFDGFQGTEASISGGFDNINNIAAGSGAADKLTGQNAAATWSIQPASVYGSGTSLSFSSFETLQGGNDVDQFNINGSHTLDLLGGQGADVFRFSNNGSTLNGTIDGEDGEDHLNLDTYSSDLNVTLSALGGIDGFDGSESTKSVSFANIDVLTGGSGSNTLTGIDSAATWTLNGVNTYNSTNTLTFSNFVNLTGGSAADSFQVTPNAEAFNIVGGDPISNPLGDELHVDTSAAGTAVVSNNGDGSGSVTGSFPTVTYSEIENFTITGAVDIELQGTANADDIEILVNGSDIEYRLGGTLIGTSALSGTTSITVKGGDGDDSLTIDAALAAAGITVDYDGEGQDSTSPGDVLNLLGTTTSVEYFFVDSNSGSIRIDGAGTDFITYSGLEPITSTINTTNVTLNYSAVAEIITISDAGGGQTTVTSTAGELLTFTNPDGLLTINTGNGADQIELNSLASDYTASLTINGEGAADTLNVNGSLTFDAGKNVELNVESITVANGTVMTAASIAFNADTVDLDGDLVAATVSGDAATVNVLGSAGDADIQDAVDVAGTGGIINIAAGIYHTTGTLEIDESVSLIGAGKDVVEIRKAGAPTNTFDIAVNISANNVSISGAQLGWETHTSATDYRGYVVYTNADNTTLNNLLFGDNYRSAVVFEGANNLEVSDSIFEGNYGRAAIRDGDGGSGENFLITRNEFRENHFRWGPIAIGPQGTFGDPNNHAFSGEISFNYFGNGLEAGAFQEAGDQNYTVTITNRGMTADGIDINHNTFDWQDSSTTNSNGIYAQPGGIYFDPSLAVPANSVNITNNIFNGFSYEGPQPSATIPAWDPTGGVFGGALEFDGVDDFGLFQSANFDVGESGTLSFWVNMDDQGRRNQFFEGPNNGGMEFQYRTNGGGQFFGSPNRNDGNGNTYIIQNGGAGGTTGVWQNIQYTWDFNGGVNPEMHLYINGAEVGYLSGTYDSNLAQWTATVSTINEMMNVGRDPGDSSRFFDGKMDDVGWFDQALGQTDLDTIRTTGVSALSGDARLVAHWDFDQSSGDIAVDNVSGIQMYLVTDGIVPFGPEFQETAGVFGGALEFDGIDDFATFQDASFDVGRKGTLNFWVKMDDVGKRNQFFEGPDNGGLEFQYRTNSGGQFYGRTQDGGDYTIQAGGQSVNGGVWTNIQYTWDADTGEMHIYINGSEQPYLSSFDENLSGFDSTHFTDTVNGLMNVGQDPGSGRFFDGLMDDIGWFNDVLDSTDRTTIMNTGVSSMTGDSRLVAHWNLDDPSGTEIVSGDSGTNITLYLQANPPLPPIEGFGVIAPLNANVTYNAFNGNDLDSNVPLDSTNTFGDPLFAYANDPNYIPTDSLATQYVVGFGSSAAYGSSEFAADTNTSIPHIGAFQNLPTVYPGIYGSGDIVVYGTGEDDQLVLTLTGEDTATFVLTRDFGGPNELVLASVSITDITSITFNGLGGDDVLIVNQPDNLFFNPTDGITFNGGTQNNDGNSLGIAGILGDTLVLNHSVSLEADSVGYVFTPDNVPAEGEDGIITISDSSMTDGSTTIAFTGLEPILDNLLVADREFDFTDADETISLSDNGLAGDNYLFIDSTLSESVEFLNPTGSITIRTSSVGASAGVDTIEVNTLDSLFNADLTILAGADDPVIFQSDVDLGTGNLFVTAESVNILANINAASVEISSSGATGTPFNGGTITTTGSQLYHDAVNFVTDTTLISSGGGDIQFDGTIDGAIDLEIQTSGSTIFNGAIGSNTALNSLTTDAGGTTQINGGSINATGNLIFNDDVELGENTILTSTGSGVITFNQRLNGTYTLELNTDGDTTFNGTVGDTNELASLTTDANGTTFINGGSISTEGGQLFNDAVLLGANTVLSSSASGSVNFKSTLNGAHTLNINTAGSTIFDDQVGNSAALTSLTTDASGSTQINGGSIETTGDQIFHDQVVLGANTILTSTSSGDLTFNNTLNGSFTLNLNTDGNTTFNGTVGNNDALTSLTTDANGTTNINGGSIATTGGQFYNDMVQLGANTVLSSSASGTIQFVETLNGAYTLNVNTDGTTIFDNQVGNSAALTSLTTNANGTTQINGGSINTTGDQIFNDDVELGANTVLTSTGSGAITFNQRLNGTYTLELNTDGNTTFNGTVGDTNELLSLTTDANGTTSINGGSIETTFEQIFNDAVELGANTMLTSSTSGALTFHESLNGPWSLNLNTAGTTTFNSLVGNTAALASLTTNAGGTTEINGGSIKTTGDQIFNDDVELGANTVLTSTSNGALTFDQTLNGAFTLELNTTGVTTFNGTVGNTNELTSLTTDADGTTNINGGSVATSGGQFYNDMVQLGANTVLSSSASGTIQFAKTLNGAYTLNVNTDGTTRFDDQVGNSAALISLTTNTNGTTQINGGSINTTGDQILNDDVELGANTVLTSTGSGAITFNQRLNGTHTLELNTNGDTTFNGTVGDTNELVSLTTDANGTTFINGGSIATEGGQLFNDAVLLGANTILSSSASGSINFKSTLNGAHTLNINTAGATIFDDQVGNSAALTSLTTDASGSTQINGGSIETTGDQIFHDQVELGDNTILTSTSSGDLTFNNTLNGSFTLNLNTDGNTTFNGTVGNNDALTSLTTDANGTTNINGGSVATTGGQFYNDMVQLGANTVLSSSASGTIQFVETLNGAYTLNVNTDGTTIFDNQVGNSAALTSLTTNANGTTQINGGSINTTGDQIFNDDVELGANTVLTSTGSGAITFNQRVNGTFTLQLNTDGNTTFNGTVGDTNELVSLTTDANGTTYINGGSIETTFEQIFNDAVELGANTILTSSTSGALTFQESLNGPWSLNLNTTGTTTFNSLVGNTVALASLTTNAGGTTEINGGSIETTGDQIFNDDVELGANTVLTSTSNGALTFDQTLNGAFTLVLNTAGVTTFNGTVGNTDELTSLTTDADGTTNINGGSVATSGGQFYNDMVQLGANTVLSSSSSGTIQFAKTLNGAYTLNVNTDGTTIFDDQVGNSAALISLTTNTNGTTQINGGSIETTGNQIFNDDVELGANTVLTSTGSGAITFNQRVNGTRTLELNTDGDTTFNGTVGDTNELVSLTTDANGTTFINGGSIATEGGQLFNDAVLLGANTVLSSSVSGSVNFKSTLNGAHTLNINTAGATIFDDQVGNSAALTSLTTDVDGTTEVNGGTITTTGGQTFHDIVSLGASVVFTSTTVDDITFDQTLTGGNGITIQISSTEDVILKDAVSTDGAVTVTADSDISGTGNVTMVSGSSLDAGTGTIDIDGANVLTRSLTTTNGTASAITIDAHNGNVVTRDNGVNALGDITVNATGSITLEDNGVNTGEGGSVNVQADGDVISTGSGIDTTNGAAAGGNIAVTSTAGQVDLSNGSLLTGDGGSITVNAVTGFTTLNTSLDTTAGTGGGSVEANVSNGTMSITGGASTVNGAGSILLTAKGTTSDIQLDTNLTSADGSITLLADNDITLSATTSILSQASGSITLTADNDGSNVGSITMASGSRVESQGGQIQISAAGDIALSGITTTGGRVDITSTLGAITDNDSTGVNNVTASQLVLNSNLSIGQLADAIDTAIAFLEADAGTGGLFLDNTGALTIGGITAQDGLDADLDIVIHNTGTLNVTETMQSATGSITLDATDTLTVDLATTISTLGTGAILLTSNRNIKLNSGSNLKTVNGGITLLANDGGLTAGDFIGVEADNATISTTGTGNILITGFGGADVVTSDHHGVFLHSGTTVSSSASGIDAGTITINGTAGEGINDNHGVMIDGAGTNITSTDGAIGITGTTDYGTGFVLSDQAKIVSNGAGVNAADITILGTTTADRDGVQITSLIQSTAGAISITGESTGGGTTSQGTLIATTNGIVINENGQITINGTSNGDDGIEISNDAVVSASGTGNIELLGESTGSGSGIHLDATLKSNTGTVTLTAEDDLLLGSVALIDSTSGTVTLTADNASGSNGNPITMTDGSLIDAGTGTINLTADGDVLLAGLLTTGTVNIDSLSAAISDNGDSHADIVASTAVLNAVTGIGDGNPLETEISTLSATVSGVGNLLIDNGIAVELLDLSTFDGAITVNNTASLTATSVVSQNNSNSDDNDITLNATGTNSDILVTTITATGLADVMLTADDGILDTNGADSNRITADDLNMSSSSAGGTQDGIDVDTDVNSVTADVNTNAGGLRIDEVDGITLTQLTTFDGFIIVNAAGTIEVLDVTSTNNSSSDLNNGITLTATGVDSDILVTSLTAENTADITLNADRDVLDSDSTDSQLTSGDLLTIVAGRNIGGITNVFTAAGFDPLQTSVGHLDLTSGDQIVIDNTGTTPELINLDAGTGTAGTTYVRATGGALDASTTTGISNTQDTISFISDVSITVPTGLQTANLRLDAPDIIDAGGGAIDVNAVNSILFKSGSAETVNITAQQFDGTVLGSDFVINNDSPALELVDLNEDNLSLTGGTDTNISLSSAGSITVSDLVQTLGTGTLFLETTNTDADLILNHSLLSDTGSVTISTANDILFNGTTNLTSTSGAVSLTADADNGAGGLFGGITMADGTFINAGDGAVSLVASDDIVLSQIITANNTSSAILIDTDSSLVDAGDSTGEDLIANESGARVTIIASLGAGKVADLNGHLETHIDQINVTNQTAGEIRIIETDDLIVHDLIQSTAGDIEVFTTGNILLNGLIETISDNVLLDSKAAIIDQNDGVPGELNIHATSLDMNAVTGIGTGDTLEMSVDTFSADSTNGDVLLHNTATTGVTATSITTGTGNINLEQVGNESLAIDLATTVDGSITVANTGDAQSDTLTLTSMSAGGATPAIDVSTLNFGNILLGDLVALEGSIAVTSAGEINDAVDDQGAPEVDLNAASGSITLEAVNGIGNTDPIEVSAGTLSVNSNTGDLDLHHVSSAATGSVRVTKLTTGTGDINYEQTGQESASFEEISTTDSDITVKADGSLLFENPGVLLNVVETDGIGTIEVTATGVNSSVEINDGFSTAGGTIDLTAQHSLNFGSEGDLSSSDGKIMLLADSASVGTGGGGITMSDGTVFDAGLGIVDLQAGDSITVGQLMTTTLTRLTTTDGGLVDAGDAGGRDIIADELVIRSATGAGSANALETAVSLLAAHNTDSGHVQIHNDLGGALLTIGTVDGLAGITHSGSVAGDIFVSNASPLTVDSPVTNGSGGNIGLESTGPGDLTLNASVRAFGGNGNIDLQAGFGFLAINDTGVASDHSVAGSGVFSGHGDSGVLIDANMTMNSETGAIAGLPPDLRNILTPQIQPTGLATVTGDFGRFTEQNFFITIDWGDGTVETFNFSDPGSFVFEHTYTANPDAGNPAADIPILVTMQGDKQFTFSDGNGTLDFTSEADVLETPGEGLATVAIDTTPQVPQLIFPQQEVILDASSLQQTVFSMRETQLLETAINEANRNAERLVFLRILAPNGDVIEDVPLQESDLDNLPKLFSTLPDGRYQIYLKEAGEERVRLLMDVDIRNGKASDVTEEQSNPPTSSEQQPSTNNTINSQLENQEQRTLSFSDLEQLTTIVMADAGEADLSDRIDLLLQILIDETSDWQPLLTPGSDVEYVQEQPPLPSPAEATAQLETSEKAWGSAALLSGYFHGRSLFRKPVTQNECESAMEKYGSRLLNRRYKLNRRQK</sequence>
<dbReference type="SUPFAM" id="SSF49313">
    <property type="entry name" value="Cadherin-like"/>
    <property type="match status" value="4"/>
</dbReference>
<evidence type="ECO:0000313" key="8">
    <source>
        <dbReference type="EMBL" id="QGQ26718.1"/>
    </source>
</evidence>
<feature type="domain" description="Cadherin" evidence="7">
    <location>
        <begin position="944"/>
        <end position="1040"/>
    </location>
</feature>
<organism evidence="8 9">
    <name type="scientific">Gimesia benthica</name>
    <dbReference type="NCBI Taxonomy" id="2608982"/>
    <lineage>
        <taxon>Bacteria</taxon>
        <taxon>Pseudomonadati</taxon>
        <taxon>Planctomycetota</taxon>
        <taxon>Planctomycetia</taxon>
        <taxon>Planctomycetales</taxon>
        <taxon>Planctomycetaceae</taxon>
        <taxon>Gimesia</taxon>
    </lineage>
</organism>
<dbReference type="EMBL" id="CP043930">
    <property type="protein sequence ID" value="QGQ26718.1"/>
    <property type="molecule type" value="Genomic_DNA"/>
</dbReference>
<dbReference type="GO" id="GO:0005509">
    <property type="term" value="F:calcium ion binding"/>
    <property type="evidence" value="ECO:0007669"/>
    <property type="project" value="InterPro"/>
</dbReference>
<dbReference type="SUPFAM" id="SSF49899">
    <property type="entry name" value="Concanavalin A-like lectins/glucanases"/>
    <property type="match status" value="2"/>
</dbReference>
<feature type="domain" description="Cadherin" evidence="7">
    <location>
        <begin position="734"/>
        <end position="836"/>
    </location>
</feature>
<dbReference type="InterPro" id="IPR039808">
    <property type="entry name" value="Cadherin"/>
</dbReference>
<accession>A0A6I6AK40</accession>
<dbReference type="SMART" id="SM00710">
    <property type="entry name" value="PbH1"/>
    <property type="match status" value="17"/>
</dbReference>
<keyword evidence="3" id="KW-0677">Repeat</keyword>
<protein>
    <recommendedName>
        <fullName evidence="7">Cadherin domain-containing protein</fullName>
    </recommendedName>
</protein>
<dbReference type="Pfam" id="PF12951">
    <property type="entry name" value="PATR"/>
    <property type="match status" value="2"/>
</dbReference>
<feature type="compositionally biased region" description="Polar residues" evidence="6">
    <location>
        <begin position="5660"/>
        <end position="5673"/>
    </location>
</feature>
<evidence type="ECO:0000259" key="7">
    <source>
        <dbReference type="PROSITE" id="PS50268"/>
    </source>
</evidence>
<dbReference type="InterPro" id="IPR013320">
    <property type="entry name" value="ConA-like_dom_sf"/>
</dbReference>
<dbReference type="GO" id="GO:0016342">
    <property type="term" value="C:catenin complex"/>
    <property type="evidence" value="ECO:0007669"/>
    <property type="project" value="TreeGrafter"/>
</dbReference>
<dbReference type="InterPro" id="IPR011049">
    <property type="entry name" value="Serralysin-like_metalloprot_C"/>
</dbReference>
<feature type="region of interest" description="Disordered" evidence="6">
    <location>
        <begin position="5660"/>
        <end position="5679"/>
    </location>
</feature>
<dbReference type="Pfam" id="PF00028">
    <property type="entry name" value="Cadherin"/>
    <property type="match status" value="4"/>
</dbReference>
<evidence type="ECO:0000256" key="3">
    <source>
        <dbReference type="ARBA" id="ARBA00022737"/>
    </source>
</evidence>
<proteinExistence type="predicted"/>
<dbReference type="GO" id="GO:0007156">
    <property type="term" value="P:homophilic cell adhesion via plasma membrane adhesion molecules"/>
    <property type="evidence" value="ECO:0007669"/>
    <property type="project" value="InterPro"/>
</dbReference>
<dbReference type="InterPro" id="IPR011050">
    <property type="entry name" value="Pectin_lyase_fold/virulence"/>
</dbReference>